<reference evidence="8" key="1">
    <citation type="submission" date="2023-02" db="EMBL/GenBank/DDBJ databases">
        <title>Genome of toxic invasive species Heracleum sosnowskyi carries increased number of genes despite the absence of recent whole-genome duplications.</title>
        <authorList>
            <person name="Schelkunov M."/>
            <person name="Shtratnikova V."/>
            <person name="Makarenko M."/>
            <person name="Klepikova A."/>
            <person name="Omelchenko D."/>
            <person name="Novikova G."/>
            <person name="Obukhova E."/>
            <person name="Bogdanov V."/>
            <person name="Penin A."/>
            <person name="Logacheva M."/>
        </authorList>
    </citation>
    <scope>NUCLEOTIDE SEQUENCE</scope>
    <source>
        <strain evidence="8">Hsosn_3</strain>
        <tissue evidence="8">Leaf</tissue>
    </source>
</reference>
<evidence type="ECO:0000256" key="2">
    <source>
        <dbReference type="ARBA" id="ARBA00022723"/>
    </source>
</evidence>
<evidence type="ECO:0000256" key="1">
    <source>
        <dbReference type="ARBA" id="ARBA00022670"/>
    </source>
</evidence>
<keyword evidence="4 6" id="KW-0862">Zinc</keyword>
<evidence type="ECO:0000256" key="5">
    <source>
        <dbReference type="ARBA" id="ARBA00023049"/>
    </source>
</evidence>
<protein>
    <recommendedName>
        <fullName evidence="7">Peptidase M48 domain-containing protein</fullName>
    </recommendedName>
</protein>
<keyword evidence="9" id="KW-1185">Reference proteome</keyword>
<dbReference type="AlphaFoldDB" id="A0AAD8I574"/>
<dbReference type="InterPro" id="IPR051156">
    <property type="entry name" value="Mito/Outer_Membr_Metalloprot"/>
</dbReference>
<comment type="cofactor">
    <cofactor evidence="6">
        <name>Zn(2+)</name>
        <dbReference type="ChEBI" id="CHEBI:29105"/>
    </cofactor>
    <text evidence="6">Binds 1 zinc ion per subunit.</text>
</comment>
<evidence type="ECO:0000256" key="6">
    <source>
        <dbReference type="RuleBase" id="RU003983"/>
    </source>
</evidence>
<evidence type="ECO:0000313" key="9">
    <source>
        <dbReference type="Proteomes" id="UP001237642"/>
    </source>
</evidence>
<reference evidence="8" key="2">
    <citation type="submission" date="2023-05" db="EMBL/GenBank/DDBJ databases">
        <authorList>
            <person name="Schelkunov M.I."/>
        </authorList>
    </citation>
    <scope>NUCLEOTIDE SEQUENCE</scope>
    <source>
        <strain evidence="8">Hsosn_3</strain>
        <tissue evidence="8">Leaf</tissue>
    </source>
</reference>
<dbReference type="Gene3D" id="3.30.2010.10">
    <property type="entry name" value="Metalloproteases ('zincins'), catalytic domain"/>
    <property type="match status" value="1"/>
</dbReference>
<keyword evidence="5 6" id="KW-0482">Metalloprotease</keyword>
<comment type="similarity">
    <text evidence="6">Belongs to the peptidase M48 family.</text>
</comment>
<feature type="domain" description="Peptidase M48" evidence="7">
    <location>
        <begin position="134"/>
        <end position="179"/>
    </location>
</feature>
<dbReference type="GO" id="GO:0004222">
    <property type="term" value="F:metalloendopeptidase activity"/>
    <property type="evidence" value="ECO:0007669"/>
    <property type="project" value="InterPro"/>
</dbReference>
<organism evidence="8 9">
    <name type="scientific">Heracleum sosnowskyi</name>
    <dbReference type="NCBI Taxonomy" id="360622"/>
    <lineage>
        <taxon>Eukaryota</taxon>
        <taxon>Viridiplantae</taxon>
        <taxon>Streptophyta</taxon>
        <taxon>Embryophyta</taxon>
        <taxon>Tracheophyta</taxon>
        <taxon>Spermatophyta</taxon>
        <taxon>Magnoliopsida</taxon>
        <taxon>eudicotyledons</taxon>
        <taxon>Gunneridae</taxon>
        <taxon>Pentapetalae</taxon>
        <taxon>asterids</taxon>
        <taxon>campanulids</taxon>
        <taxon>Apiales</taxon>
        <taxon>Apiaceae</taxon>
        <taxon>Apioideae</taxon>
        <taxon>apioid superclade</taxon>
        <taxon>Tordylieae</taxon>
        <taxon>Tordyliinae</taxon>
        <taxon>Heracleum</taxon>
    </lineage>
</organism>
<dbReference type="InterPro" id="IPR001915">
    <property type="entry name" value="Peptidase_M48"/>
</dbReference>
<evidence type="ECO:0000313" key="8">
    <source>
        <dbReference type="EMBL" id="KAK1378207.1"/>
    </source>
</evidence>
<name>A0AAD8I574_9APIA</name>
<dbReference type="GO" id="GO:0046872">
    <property type="term" value="F:metal ion binding"/>
    <property type="evidence" value="ECO:0007669"/>
    <property type="project" value="UniProtKB-KW"/>
</dbReference>
<keyword evidence="3 6" id="KW-0378">Hydrolase</keyword>
<comment type="caution">
    <text evidence="8">The sequence shown here is derived from an EMBL/GenBank/DDBJ whole genome shotgun (WGS) entry which is preliminary data.</text>
</comment>
<sequence>MKCLSLVTFLIGRFEIVPFTNKIVYVFPFIDKIWGELYYSRCVKEGYKKGEVLSQDHSLSVRVESIAVKLLEALRRESGRCHVLADQQWLVGDDGEVKLVKSCRRKDNDESVRVRLKEGIDWEFFVLDVPMACSGYINIGKVLVFTGMFDRYKTDAELAIIIAHEVGHVVSRHAQRRLTWFPFKLYHRFINGSDPEISYYLWHEQEADYIAMLLSASAGYDPRVALLALRKMKRDLKKLKGSEVPLLHLKERIEFVSKPEVMQKAVSVHQERMGGQCTDREYLVEK</sequence>
<dbReference type="GO" id="GO:0016020">
    <property type="term" value="C:membrane"/>
    <property type="evidence" value="ECO:0007669"/>
    <property type="project" value="TreeGrafter"/>
</dbReference>
<dbReference type="Proteomes" id="UP001237642">
    <property type="component" value="Unassembled WGS sequence"/>
</dbReference>
<accession>A0AAD8I574</accession>
<evidence type="ECO:0000259" key="7">
    <source>
        <dbReference type="Pfam" id="PF01435"/>
    </source>
</evidence>
<dbReference type="Pfam" id="PF01435">
    <property type="entry name" value="Peptidase_M48"/>
    <property type="match status" value="1"/>
</dbReference>
<dbReference type="GO" id="GO:0051603">
    <property type="term" value="P:proteolysis involved in protein catabolic process"/>
    <property type="evidence" value="ECO:0007669"/>
    <property type="project" value="TreeGrafter"/>
</dbReference>
<proteinExistence type="inferred from homology"/>
<evidence type="ECO:0000256" key="4">
    <source>
        <dbReference type="ARBA" id="ARBA00022833"/>
    </source>
</evidence>
<dbReference type="PANTHER" id="PTHR22726">
    <property type="entry name" value="METALLOENDOPEPTIDASE OMA1"/>
    <property type="match status" value="1"/>
</dbReference>
<dbReference type="PANTHER" id="PTHR22726:SF1">
    <property type="entry name" value="METALLOENDOPEPTIDASE OMA1, MITOCHONDRIAL"/>
    <property type="match status" value="1"/>
</dbReference>
<dbReference type="EMBL" id="JAUIZM010000006">
    <property type="protein sequence ID" value="KAK1378207.1"/>
    <property type="molecule type" value="Genomic_DNA"/>
</dbReference>
<keyword evidence="2" id="KW-0479">Metal-binding</keyword>
<evidence type="ECO:0000256" key="3">
    <source>
        <dbReference type="ARBA" id="ARBA00022801"/>
    </source>
</evidence>
<keyword evidence="1 6" id="KW-0645">Protease</keyword>
<gene>
    <name evidence="8" type="ORF">POM88_024951</name>
</gene>